<comment type="similarity">
    <text evidence="1">Belongs to the universal stress protein A family.</text>
</comment>
<accession>A0A5C4M2B7</accession>
<dbReference type="InterPro" id="IPR006016">
    <property type="entry name" value="UspA"/>
</dbReference>
<protein>
    <submittedName>
        <fullName evidence="5">Universal stress protein</fullName>
    </submittedName>
</protein>
<dbReference type="EMBL" id="VDFW01000013">
    <property type="protein sequence ID" value="TNC24816.1"/>
    <property type="molecule type" value="Genomic_DNA"/>
</dbReference>
<keyword evidence="3" id="KW-0067">ATP-binding</keyword>
<keyword evidence="2" id="KW-0547">Nucleotide-binding</keyword>
<feature type="domain" description="UspA" evidence="4">
    <location>
        <begin position="1"/>
        <end position="140"/>
    </location>
</feature>
<evidence type="ECO:0000256" key="2">
    <source>
        <dbReference type="ARBA" id="ARBA00022741"/>
    </source>
</evidence>
<dbReference type="OrthoDB" id="3404132at2"/>
<dbReference type="InterPro" id="IPR006015">
    <property type="entry name" value="Universal_stress_UspA"/>
</dbReference>
<proteinExistence type="inferred from homology"/>
<keyword evidence="6" id="KW-1185">Reference proteome</keyword>
<dbReference type="GO" id="GO:0005524">
    <property type="term" value="F:ATP binding"/>
    <property type="evidence" value="ECO:0007669"/>
    <property type="project" value="UniProtKB-KW"/>
</dbReference>
<dbReference type="PRINTS" id="PR01438">
    <property type="entry name" value="UNVRSLSTRESS"/>
</dbReference>
<sequence length="287" mass="30279">MTTPIVAGADGTRASLRAVSWAAGEAALRHLPLHVVNGFGIPDAFYGEILPPKGWLEARKSESEALVREAVTVAEQEQPRLTTEQESSLDAPIPLLIRRSEGAKMIVVGSAGRGVLGDLLVGSTAAALAAHAKCPVAVIRGDEHRDGPVVVGVDGSEAGESAVAFAFEEASLRGLPLIAVHAWHDGDAAQVFAAARAAYDYEPLRDAETRVLAEVLAGWQEKFPDVQVDRVVEEDRPRQRLLDWSTKASLIVVGSRGRGGFTGLLLGSVSQALVEHAGCPVLVARPV</sequence>
<evidence type="ECO:0000259" key="4">
    <source>
        <dbReference type="Pfam" id="PF00582"/>
    </source>
</evidence>
<dbReference type="RefSeq" id="WP_139097604.1">
    <property type="nucleotide sequence ID" value="NZ_VDFW01000013.1"/>
</dbReference>
<evidence type="ECO:0000313" key="6">
    <source>
        <dbReference type="Proteomes" id="UP000305546"/>
    </source>
</evidence>
<evidence type="ECO:0000313" key="5">
    <source>
        <dbReference type="EMBL" id="TNC24816.1"/>
    </source>
</evidence>
<feature type="domain" description="UspA" evidence="4">
    <location>
        <begin position="148"/>
        <end position="285"/>
    </location>
</feature>
<evidence type="ECO:0000256" key="3">
    <source>
        <dbReference type="ARBA" id="ARBA00022840"/>
    </source>
</evidence>
<dbReference type="PANTHER" id="PTHR46268:SF27">
    <property type="entry name" value="UNIVERSAL STRESS PROTEIN RV2623"/>
    <property type="match status" value="1"/>
</dbReference>
<dbReference type="AlphaFoldDB" id="A0A5C4M2B7"/>
<evidence type="ECO:0000256" key="1">
    <source>
        <dbReference type="ARBA" id="ARBA00008791"/>
    </source>
</evidence>
<name>A0A5C4M2B7_9PSEU</name>
<comment type="caution">
    <text evidence="5">The sequence shown here is derived from an EMBL/GenBank/DDBJ whole genome shotgun (WGS) entry which is preliminary data.</text>
</comment>
<dbReference type="Gene3D" id="3.40.50.620">
    <property type="entry name" value="HUPs"/>
    <property type="match status" value="2"/>
</dbReference>
<organism evidence="5 6">
    <name type="scientific">Amycolatopsis alkalitolerans</name>
    <dbReference type="NCBI Taxonomy" id="2547244"/>
    <lineage>
        <taxon>Bacteria</taxon>
        <taxon>Bacillati</taxon>
        <taxon>Actinomycetota</taxon>
        <taxon>Actinomycetes</taxon>
        <taxon>Pseudonocardiales</taxon>
        <taxon>Pseudonocardiaceae</taxon>
        <taxon>Amycolatopsis</taxon>
    </lineage>
</organism>
<dbReference type="SUPFAM" id="SSF52402">
    <property type="entry name" value="Adenine nucleotide alpha hydrolases-like"/>
    <property type="match status" value="2"/>
</dbReference>
<dbReference type="Pfam" id="PF00582">
    <property type="entry name" value="Usp"/>
    <property type="match status" value="2"/>
</dbReference>
<gene>
    <name evidence="5" type="ORF">FG385_16340</name>
</gene>
<dbReference type="InterPro" id="IPR014729">
    <property type="entry name" value="Rossmann-like_a/b/a_fold"/>
</dbReference>
<dbReference type="Proteomes" id="UP000305546">
    <property type="component" value="Unassembled WGS sequence"/>
</dbReference>
<dbReference type="PANTHER" id="PTHR46268">
    <property type="entry name" value="STRESS RESPONSE PROTEIN NHAX"/>
    <property type="match status" value="1"/>
</dbReference>
<reference evidence="5 6" key="1">
    <citation type="submission" date="2019-06" db="EMBL/GenBank/DDBJ databases">
        <title>Amycolatopsis alkalitolerans sp. nov., isolated from Gastrodia elata Blume.</title>
        <authorList>
            <person name="Narsing Rao M.P."/>
            <person name="Li W.J."/>
        </authorList>
    </citation>
    <scope>NUCLEOTIDE SEQUENCE [LARGE SCALE GENOMIC DNA]</scope>
    <source>
        <strain evidence="5 6">SYSUP0005</strain>
    </source>
</reference>